<dbReference type="Pfam" id="PF12785">
    <property type="entry name" value="VESA1_N"/>
    <property type="match status" value="1"/>
</dbReference>
<protein>
    <recommendedName>
        <fullName evidence="4">Variant erythrocyte surface antigen-1, alpha subunit</fullName>
    </recommendedName>
</protein>
<feature type="transmembrane region" description="Helical" evidence="1">
    <location>
        <begin position="1062"/>
        <end position="1079"/>
    </location>
</feature>
<name>A0AAV4LYD4_BABCB</name>
<comment type="caution">
    <text evidence="2">The sequence shown here is derived from an EMBL/GenBank/DDBJ whole genome shotgun (WGS) entry which is preliminary data.</text>
</comment>
<keyword evidence="1" id="KW-0472">Membrane</keyword>
<keyword evidence="1" id="KW-0812">Transmembrane</keyword>
<dbReference type="GeneID" id="94196255"/>
<accession>A0AAV4LYD4</accession>
<dbReference type="EMBL" id="BPLF01000003">
    <property type="protein sequence ID" value="GIX64774.1"/>
    <property type="molecule type" value="Genomic_DNA"/>
</dbReference>
<reference evidence="2 3" key="1">
    <citation type="submission" date="2021-06" db="EMBL/GenBank/DDBJ databases">
        <title>Genome sequence of Babesia caballi.</title>
        <authorList>
            <person name="Yamagishi J."/>
            <person name="Kidaka T."/>
            <person name="Ochi A."/>
        </authorList>
    </citation>
    <scope>NUCLEOTIDE SEQUENCE [LARGE SCALE GENOMIC DNA]</scope>
    <source>
        <strain evidence="2">USDA-D6B2</strain>
    </source>
</reference>
<keyword evidence="1" id="KW-1133">Transmembrane helix</keyword>
<evidence type="ECO:0000256" key="1">
    <source>
        <dbReference type="SAM" id="Phobius"/>
    </source>
</evidence>
<dbReference type="AlphaFoldDB" id="A0AAV4LYD4"/>
<dbReference type="Proteomes" id="UP001497744">
    <property type="component" value="Unassembled WGS sequence"/>
</dbReference>
<keyword evidence="3" id="KW-1185">Reference proteome</keyword>
<organism evidence="2 3">
    <name type="scientific">Babesia caballi</name>
    <dbReference type="NCBI Taxonomy" id="5871"/>
    <lineage>
        <taxon>Eukaryota</taxon>
        <taxon>Sar</taxon>
        <taxon>Alveolata</taxon>
        <taxon>Apicomplexa</taxon>
        <taxon>Aconoidasida</taxon>
        <taxon>Piroplasmida</taxon>
        <taxon>Babesiidae</taxon>
        <taxon>Babesia</taxon>
    </lineage>
</organism>
<sequence length="1121" mass="122155">MAAGGGKSLTDCPSNLKEAIDWILRVTGKDGQNPGGHNGTAGLQKAVTQLLEGVKDSAPELSSKFNEIKQALKSNPTSLVDNLASGLATFIGYNGTNGLIGVDGIAVSNEPLERLRDAVLGFLAGFLGTLRSHSDLKTAGNNINNAIKALNGGVGNGKGEFEKAIQRADSALQRVNGSVDIKKVLDAVKEVSQLNNKTKVKEFAGNVKMYFTNVLDKVEKDKSVTSVGKGLDTKVQELKRKLGTLVDKVGQQVATSPINVGDKTLGDQQSLKTHIDTIYKSGTGALTELREAFPNNNPKAYALSAATYNATSNFLSQLQSGYQSHYQGATANELNSPTSSDAAKCGKILLSCLPLIFSNLQHLYWKCKQEKAQGGWKQMQLNGGDKKGTDLKHFMDLMAFSAHWLNGGKKGEDVERVMQTALNEFSTAAASAQSYGDFLKSLKEKATESVKVPTTNPLSALFYCSKVYFQVCQAMVTQTRPPSSIREMLYFLAAMPYSTSYEGLEKHIGTLLPKALDVADSGLSTNRNTLSADQIQECLTASCAFSSSVLGLIQGPGASKNTSEPWLFELFCNSAFQFKYPSGTALFSKVSNYAYALQFQLHFLYQQCSNTYTVGCGWRHCRFGKGINNGSKTPVLSHMCNGYRCSDPSKCWHNGTNNSGGPDSTNCTHNKGGVGAKCGTDGKASPLQAFLTDCLPGFSRGHPTNSTSHLSTCSGVLCHVPMGFNPNDLRAESNANTQGSHISLALQAFCGGFKTPLRHLSEKLGCLTKRTPRTLGDLFGFTWHLNGQLFNKDNIVDQLKKAITQKPNSVQEFIERLTASLKSLTSLPSSAEDSGLVKSLQTMAPKIPFLYQLLMTNSDDFLPVTFFNLKGTDHNPKKPSQYNGTHNDLYSLFNSDCSNPNTCGPYLYPLTHSDGATYAPRHASSYLSWVLYLSDDLQSWFQDMLDEFKNIDCKALGCVRCDNSNHKVGQHGTSSGTVCSCPSVVQCGGTLPLLYRHGFRYFNPAVLMGWSGGKGDNKRSCHQFAQQLQKVISSEAPLDKLITTIDNFLYAIRWEFFSKLSGFWTIYICIILYTFVFLLDTLRVRSHLHFPSSNRIAPISLLGTAKPPALKNFTKLVYFMP</sequence>
<evidence type="ECO:0008006" key="4">
    <source>
        <dbReference type="Google" id="ProtNLM"/>
    </source>
</evidence>
<proteinExistence type="predicted"/>
<dbReference type="RefSeq" id="XP_067716843.1">
    <property type="nucleotide sequence ID" value="XM_067860742.1"/>
</dbReference>
<dbReference type="InterPro" id="IPR024751">
    <property type="entry name" value="VESA1"/>
</dbReference>
<gene>
    <name evidence="2" type="ORF">BcabD6B2_42090</name>
</gene>
<evidence type="ECO:0000313" key="2">
    <source>
        <dbReference type="EMBL" id="GIX64774.1"/>
    </source>
</evidence>
<evidence type="ECO:0000313" key="3">
    <source>
        <dbReference type="Proteomes" id="UP001497744"/>
    </source>
</evidence>